<dbReference type="AlphaFoldDB" id="A0A9D4QSC3"/>
<reference evidence="1" key="2">
    <citation type="submission" date="2020-11" db="EMBL/GenBank/DDBJ databases">
        <authorList>
            <person name="McCartney M.A."/>
            <person name="Auch B."/>
            <person name="Kono T."/>
            <person name="Mallez S."/>
            <person name="Becker A."/>
            <person name="Gohl D.M."/>
            <person name="Silverstein K.A.T."/>
            <person name="Koren S."/>
            <person name="Bechman K.B."/>
            <person name="Herman A."/>
            <person name="Abrahante J.E."/>
            <person name="Garbe J."/>
        </authorList>
    </citation>
    <scope>NUCLEOTIDE SEQUENCE</scope>
    <source>
        <strain evidence="1">Duluth1</strain>
        <tissue evidence="1">Whole animal</tissue>
    </source>
</reference>
<dbReference type="EMBL" id="JAIWYP010000004">
    <property type="protein sequence ID" value="KAH3841634.1"/>
    <property type="molecule type" value="Genomic_DNA"/>
</dbReference>
<name>A0A9D4QSC3_DREPO</name>
<gene>
    <name evidence="1" type="ORF">DPMN_115107</name>
</gene>
<dbReference type="Proteomes" id="UP000828390">
    <property type="component" value="Unassembled WGS sequence"/>
</dbReference>
<proteinExistence type="predicted"/>
<evidence type="ECO:0000313" key="1">
    <source>
        <dbReference type="EMBL" id="KAH3841634.1"/>
    </source>
</evidence>
<sequence length="60" mass="6763">MGLMPYAASVTPNQPAHLGILVRRNTVSYKIMQGFVVSLADKITPDQMVQLRKLVWTYIT</sequence>
<evidence type="ECO:0000313" key="2">
    <source>
        <dbReference type="Proteomes" id="UP000828390"/>
    </source>
</evidence>
<organism evidence="1 2">
    <name type="scientific">Dreissena polymorpha</name>
    <name type="common">Zebra mussel</name>
    <name type="synonym">Mytilus polymorpha</name>
    <dbReference type="NCBI Taxonomy" id="45954"/>
    <lineage>
        <taxon>Eukaryota</taxon>
        <taxon>Metazoa</taxon>
        <taxon>Spiralia</taxon>
        <taxon>Lophotrochozoa</taxon>
        <taxon>Mollusca</taxon>
        <taxon>Bivalvia</taxon>
        <taxon>Autobranchia</taxon>
        <taxon>Heteroconchia</taxon>
        <taxon>Euheterodonta</taxon>
        <taxon>Imparidentia</taxon>
        <taxon>Neoheterodontei</taxon>
        <taxon>Myida</taxon>
        <taxon>Dreissenoidea</taxon>
        <taxon>Dreissenidae</taxon>
        <taxon>Dreissena</taxon>
    </lineage>
</organism>
<keyword evidence="2" id="KW-1185">Reference proteome</keyword>
<protein>
    <submittedName>
        <fullName evidence="1">Uncharacterized protein</fullName>
    </submittedName>
</protein>
<accession>A0A9D4QSC3</accession>
<reference evidence="1" key="1">
    <citation type="journal article" date="2019" name="bioRxiv">
        <title>The Genome of the Zebra Mussel, Dreissena polymorpha: A Resource for Invasive Species Research.</title>
        <authorList>
            <person name="McCartney M.A."/>
            <person name="Auch B."/>
            <person name="Kono T."/>
            <person name="Mallez S."/>
            <person name="Zhang Y."/>
            <person name="Obille A."/>
            <person name="Becker A."/>
            <person name="Abrahante J.E."/>
            <person name="Garbe J."/>
            <person name="Badalamenti J.P."/>
            <person name="Herman A."/>
            <person name="Mangelson H."/>
            <person name="Liachko I."/>
            <person name="Sullivan S."/>
            <person name="Sone E.D."/>
            <person name="Koren S."/>
            <person name="Silverstein K.A.T."/>
            <person name="Beckman K.B."/>
            <person name="Gohl D.M."/>
        </authorList>
    </citation>
    <scope>NUCLEOTIDE SEQUENCE</scope>
    <source>
        <strain evidence="1">Duluth1</strain>
        <tissue evidence="1">Whole animal</tissue>
    </source>
</reference>
<comment type="caution">
    <text evidence="1">The sequence shown here is derived from an EMBL/GenBank/DDBJ whole genome shotgun (WGS) entry which is preliminary data.</text>
</comment>